<accession>A0A8J5MK61</accession>
<proteinExistence type="predicted"/>
<dbReference type="EMBL" id="JAHLQT010002534">
    <property type="protein sequence ID" value="KAG7177278.1"/>
    <property type="molecule type" value="Genomic_DNA"/>
</dbReference>
<protein>
    <submittedName>
        <fullName evidence="1">Uncharacterized protein</fullName>
    </submittedName>
</protein>
<comment type="caution">
    <text evidence="1">The sequence shown here is derived from an EMBL/GenBank/DDBJ whole genome shotgun (WGS) entry which is preliminary data.</text>
</comment>
<gene>
    <name evidence="2" type="ORF">Hamer_G000563</name>
    <name evidence="1" type="ORF">Hamer_G029901</name>
</gene>
<dbReference type="EMBL" id="JAHLQT010044862">
    <property type="protein sequence ID" value="KAG7154222.1"/>
    <property type="molecule type" value="Genomic_DNA"/>
</dbReference>
<evidence type="ECO:0000313" key="2">
    <source>
        <dbReference type="EMBL" id="KAG7177278.1"/>
    </source>
</evidence>
<evidence type="ECO:0000313" key="3">
    <source>
        <dbReference type="Proteomes" id="UP000747542"/>
    </source>
</evidence>
<name>A0A8J5MK61_HOMAM</name>
<sequence>MKHFCGMLDGLAFLPVDRVSDGMDYIKDNTPYGLEDLVDYFDANYVTSTYRRIGQTRQYPGPVTMRVRMISLLFPPEKWNVNLATIDNEYCTNNLFESWIRGFQQLVGYCHPTS</sequence>
<evidence type="ECO:0000313" key="1">
    <source>
        <dbReference type="EMBL" id="KAG7154222.1"/>
    </source>
</evidence>
<dbReference type="AlphaFoldDB" id="A0A8J5MK61"/>
<organism evidence="1 3">
    <name type="scientific">Homarus americanus</name>
    <name type="common">American lobster</name>
    <dbReference type="NCBI Taxonomy" id="6706"/>
    <lineage>
        <taxon>Eukaryota</taxon>
        <taxon>Metazoa</taxon>
        <taxon>Ecdysozoa</taxon>
        <taxon>Arthropoda</taxon>
        <taxon>Crustacea</taxon>
        <taxon>Multicrustacea</taxon>
        <taxon>Malacostraca</taxon>
        <taxon>Eumalacostraca</taxon>
        <taxon>Eucarida</taxon>
        <taxon>Decapoda</taxon>
        <taxon>Pleocyemata</taxon>
        <taxon>Astacidea</taxon>
        <taxon>Nephropoidea</taxon>
        <taxon>Nephropidae</taxon>
        <taxon>Homarus</taxon>
    </lineage>
</organism>
<keyword evidence="3" id="KW-1185">Reference proteome</keyword>
<dbReference type="Proteomes" id="UP000747542">
    <property type="component" value="Unassembled WGS sequence"/>
</dbReference>
<reference evidence="1" key="1">
    <citation type="journal article" date="2021" name="Sci. Adv.">
        <title>The American lobster genome reveals insights on longevity, neural, and immune adaptations.</title>
        <authorList>
            <person name="Polinski J.M."/>
            <person name="Zimin A.V."/>
            <person name="Clark K.F."/>
            <person name="Kohn A.B."/>
            <person name="Sadowski N."/>
            <person name="Timp W."/>
            <person name="Ptitsyn A."/>
            <person name="Khanna P."/>
            <person name="Romanova D.Y."/>
            <person name="Williams P."/>
            <person name="Greenwood S.J."/>
            <person name="Moroz L.L."/>
            <person name="Walt D.R."/>
            <person name="Bodnar A.G."/>
        </authorList>
    </citation>
    <scope>NUCLEOTIDE SEQUENCE</scope>
    <source>
        <strain evidence="1">GMGI-L3</strain>
    </source>
</reference>